<dbReference type="InterPro" id="IPR002686">
    <property type="entry name" value="Transposase_17"/>
</dbReference>
<name>A0A2K8YY31_9BACT</name>
<feature type="domain" description="Transposase IS200-like" evidence="1">
    <location>
        <begin position="8"/>
        <end position="147"/>
    </location>
</feature>
<dbReference type="InterPro" id="IPR036515">
    <property type="entry name" value="Transposase_17_sf"/>
</dbReference>
<sequence>MSEKYRFYKDGLFFVTFTIVGWIDLFTRKEYCDEIIRNLNVCIARKGLRVYAFCIMPSHIHMVCDVKSGEVGPVMRDFKSFTAKQLLQLIQDHSEESRRDWLLYLFRYFAKQKINNSEYQVWVHGNHPISLESNRWIDEKIEYIHQNPVKAGLVNEPQNYIYSSANPDTALHLSPY</sequence>
<dbReference type="PANTHER" id="PTHR36966">
    <property type="entry name" value="REP-ASSOCIATED TYROSINE TRANSPOSASE"/>
    <property type="match status" value="1"/>
</dbReference>
<dbReference type="NCBIfam" id="NF047646">
    <property type="entry name" value="REP_Tyr_transpos"/>
    <property type="match status" value="1"/>
</dbReference>
<dbReference type="GO" id="GO:0004803">
    <property type="term" value="F:transposase activity"/>
    <property type="evidence" value="ECO:0007669"/>
    <property type="project" value="InterPro"/>
</dbReference>
<dbReference type="SUPFAM" id="SSF143422">
    <property type="entry name" value="Transposase IS200-like"/>
    <property type="match status" value="1"/>
</dbReference>
<dbReference type="Proteomes" id="UP000232883">
    <property type="component" value="Chromosome"/>
</dbReference>
<keyword evidence="3" id="KW-1185">Reference proteome</keyword>
<proteinExistence type="predicted"/>
<dbReference type="OrthoDB" id="9788881at2"/>
<dbReference type="PANTHER" id="PTHR36966:SF1">
    <property type="entry name" value="REP-ASSOCIATED TYROSINE TRANSPOSASE"/>
    <property type="match status" value="1"/>
</dbReference>
<dbReference type="EMBL" id="CP025096">
    <property type="protein sequence ID" value="AUD02540.1"/>
    <property type="molecule type" value="Genomic_DNA"/>
</dbReference>
<dbReference type="KEGG" id="spir:CWM47_12285"/>
<dbReference type="GO" id="GO:0006313">
    <property type="term" value="P:DNA transposition"/>
    <property type="evidence" value="ECO:0007669"/>
    <property type="project" value="InterPro"/>
</dbReference>
<dbReference type="RefSeq" id="WP_100988257.1">
    <property type="nucleotide sequence ID" value="NZ_CP025096.1"/>
</dbReference>
<gene>
    <name evidence="2" type="ORF">CWM47_12285</name>
</gene>
<evidence type="ECO:0000259" key="1">
    <source>
        <dbReference type="SMART" id="SM01321"/>
    </source>
</evidence>
<dbReference type="AlphaFoldDB" id="A0A2K8YY31"/>
<accession>A0A2K8YY31</accession>
<dbReference type="SMART" id="SM01321">
    <property type="entry name" value="Y1_Tnp"/>
    <property type="match status" value="1"/>
</dbReference>
<dbReference type="Gene3D" id="3.30.70.1290">
    <property type="entry name" value="Transposase IS200-like"/>
    <property type="match status" value="1"/>
</dbReference>
<dbReference type="Pfam" id="PF01797">
    <property type="entry name" value="Y1_Tnp"/>
    <property type="match status" value="1"/>
</dbReference>
<protein>
    <submittedName>
        <fullName evidence="2">Transposase</fullName>
    </submittedName>
</protein>
<organism evidence="2 3">
    <name type="scientific">Spirosoma pollinicola</name>
    <dbReference type="NCBI Taxonomy" id="2057025"/>
    <lineage>
        <taxon>Bacteria</taxon>
        <taxon>Pseudomonadati</taxon>
        <taxon>Bacteroidota</taxon>
        <taxon>Cytophagia</taxon>
        <taxon>Cytophagales</taxon>
        <taxon>Cytophagaceae</taxon>
        <taxon>Spirosoma</taxon>
    </lineage>
</organism>
<evidence type="ECO:0000313" key="2">
    <source>
        <dbReference type="EMBL" id="AUD02540.1"/>
    </source>
</evidence>
<dbReference type="GO" id="GO:0043565">
    <property type="term" value="F:sequence-specific DNA binding"/>
    <property type="evidence" value="ECO:0007669"/>
    <property type="project" value="TreeGrafter"/>
</dbReference>
<evidence type="ECO:0000313" key="3">
    <source>
        <dbReference type="Proteomes" id="UP000232883"/>
    </source>
</evidence>
<reference evidence="2 3" key="1">
    <citation type="submission" date="2017-11" db="EMBL/GenBank/DDBJ databases">
        <title>Taxonomic description and genome sequences of Spirosoma HA7 sp. nov., isolated from pollen microhabitat of Corylus avellana.</title>
        <authorList>
            <person name="Ambika Manirajan B."/>
            <person name="Suarez C."/>
            <person name="Ratering S."/>
            <person name="Geissler-Plaum R."/>
            <person name="Cardinale M."/>
            <person name="Sylvia S."/>
        </authorList>
    </citation>
    <scope>NUCLEOTIDE SEQUENCE [LARGE SCALE GENOMIC DNA]</scope>
    <source>
        <strain evidence="2 3">HA7</strain>
    </source>
</reference>
<dbReference type="InterPro" id="IPR052715">
    <property type="entry name" value="RAYT_transposase"/>
</dbReference>